<evidence type="ECO:0000313" key="1">
    <source>
        <dbReference type="Proteomes" id="UP000095282"/>
    </source>
</evidence>
<protein>
    <submittedName>
        <fullName evidence="2">Derlin</fullName>
    </submittedName>
</protein>
<evidence type="ECO:0000313" key="2">
    <source>
        <dbReference type="WBParaSite" id="Csp11.Scaffold630.g17919.t1"/>
    </source>
</evidence>
<accession>A0A1I7UP32</accession>
<dbReference type="AlphaFoldDB" id="A0A1I7UP32"/>
<dbReference type="WBParaSite" id="Csp11.Scaffold630.g17919.t1">
    <property type="protein sequence ID" value="Csp11.Scaffold630.g17919.t1"/>
    <property type="gene ID" value="Csp11.Scaffold630.g17919"/>
</dbReference>
<organism evidence="1 2">
    <name type="scientific">Caenorhabditis tropicalis</name>
    <dbReference type="NCBI Taxonomy" id="1561998"/>
    <lineage>
        <taxon>Eukaryota</taxon>
        <taxon>Metazoa</taxon>
        <taxon>Ecdysozoa</taxon>
        <taxon>Nematoda</taxon>
        <taxon>Chromadorea</taxon>
        <taxon>Rhabditida</taxon>
        <taxon>Rhabditina</taxon>
        <taxon>Rhabditomorpha</taxon>
        <taxon>Rhabditoidea</taxon>
        <taxon>Rhabditidae</taxon>
        <taxon>Peloderinae</taxon>
        <taxon>Caenorhabditis</taxon>
    </lineage>
</organism>
<reference evidence="2" key="1">
    <citation type="submission" date="2016-11" db="UniProtKB">
        <authorList>
            <consortium name="WormBaseParasite"/>
        </authorList>
    </citation>
    <scope>IDENTIFICATION</scope>
</reference>
<name>A0A1I7UP32_9PELO</name>
<keyword evidence="1" id="KW-1185">Reference proteome</keyword>
<dbReference type="Proteomes" id="UP000095282">
    <property type="component" value="Unplaced"/>
</dbReference>
<sequence>MAYATFSYYSKFLQPDADKFNLWNFLIGFLSLVMAQDVENCQREGTTFWQLISTSSPSALTGTIMMVPLLFPRLDAFVTTPYVFGWASLLGWCKMNSHGAAIGIRMIISTPT</sequence>
<proteinExistence type="predicted"/>